<dbReference type="GO" id="GO:0007165">
    <property type="term" value="P:signal transduction"/>
    <property type="evidence" value="ECO:0007669"/>
    <property type="project" value="InterPro"/>
</dbReference>
<dbReference type="GO" id="GO:0051056">
    <property type="term" value="P:regulation of small GTPase mediated signal transduction"/>
    <property type="evidence" value="ECO:0007669"/>
    <property type="project" value="UniProtKB-ARBA"/>
</dbReference>
<dbReference type="SUPFAM" id="SSF50729">
    <property type="entry name" value="PH domain-like"/>
    <property type="match status" value="1"/>
</dbReference>
<reference evidence="8" key="1">
    <citation type="submission" date="2025-08" db="UniProtKB">
        <authorList>
            <consortium name="Ensembl"/>
        </authorList>
    </citation>
    <scope>IDENTIFICATION</scope>
</reference>
<organism evidence="8 9">
    <name type="scientific">Sus scrofa</name>
    <name type="common">Pig</name>
    <dbReference type="NCBI Taxonomy" id="9823"/>
    <lineage>
        <taxon>Eukaryota</taxon>
        <taxon>Metazoa</taxon>
        <taxon>Chordata</taxon>
        <taxon>Craniata</taxon>
        <taxon>Vertebrata</taxon>
        <taxon>Euteleostomi</taxon>
        <taxon>Mammalia</taxon>
        <taxon>Eutheria</taxon>
        <taxon>Laurasiatheria</taxon>
        <taxon>Artiodactyla</taxon>
        <taxon>Suina</taxon>
        <taxon>Suidae</taxon>
        <taxon>Sus</taxon>
    </lineage>
</organism>
<dbReference type="Pfam" id="PF00620">
    <property type="entry name" value="RhoGAP"/>
    <property type="match status" value="1"/>
</dbReference>
<dbReference type="PANTHER" id="PTHR15228">
    <property type="entry name" value="SPERMATHECAL PHYSIOLOGY VARIANT"/>
    <property type="match status" value="1"/>
</dbReference>
<evidence type="ECO:0000259" key="7">
    <source>
        <dbReference type="PROSITE" id="PS50238"/>
    </source>
</evidence>
<accession>A0A8D1QL08</accession>
<evidence type="ECO:0000256" key="2">
    <source>
        <dbReference type="ARBA" id="ARBA00022553"/>
    </source>
</evidence>
<dbReference type="InterPro" id="IPR000198">
    <property type="entry name" value="RhoGAP_dom"/>
</dbReference>
<dbReference type="Ensembl" id="ENSSSCT00055028297.1">
    <property type="protein sequence ID" value="ENSSSCP00055022543.1"/>
    <property type="gene ID" value="ENSSSCG00055014210.1"/>
</dbReference>
<dbReference type="PANTHER" id="PTHR15228:SF20">
    <property type="entry name" value="RHO GTPASE-ACTIVATING PROTEIN 25"/>
    <property type="match status" value="1"/>
</dbReference>
<dbReference type="Gene3D" id="1.10.555.10">
    <property type="entry name" value="Rho GTPase activation protein"/>
    <property type="match status" value="1"/>
</dbReference>
<protein>
    <submittedName>
        <fullName evidence="8">Rho GTPase activating protein 25</fullName>
    </submittedName>
</protein>
<gene>
    <name evidence="8" type="primary">ARHGAP25</name>
</gene>
<keyword evidence="2" id="KW-0597">Phosphoprotein</keyword>
<evidence type="ECO:0000256" key="1">
    <source>
        <dbReference type="ARBA" id="ARBA00022468"/>
    </source>
</evidence>
<evidence type="ECO:0000256" key="4">
    <source>
        <dbReference type="SAM" id="Coils"/>
    </source>
</evidence>
<feature type="compositionally biased region" description="Polar residues" evidence="5">
    <location>
        <begin position="354"/>
        <end position="374"/>
    </location>
</feature>
<dbReference type="Gene3D" id="2.30.29.30">
    <property type="entry name" value="Pleckstrin-homology domain (PH domain)/Phosphotyrosine-binding domain (PTB)"/>
    <property type="match status" value="1"/>
</dbReference>
<dbReference type="PROSITE" id="PS50003">
    <property type="entry name" value="PH_DOMAIN"/>
    <property type="match status" value="1"/>
</dbReference>
<feature type="region of interest" description="Disordered" evidence="5">
    <location>
        <begin position="317"/>
        <end position="401"/>
    </location>
</feature>
<feature type="coiled-coil region" evidence="4">
    <location>
        <begin position="520"/>
        <end position="600"/>
    </location>
</feature>
<dbReference type="CDD" id="cd04390">
    <property type="entry name" value="RhoGAP_ARHGAP22_24_25"/>
    <property type="match status" value="1"/>
</dbReference>
<keyword evidence="3 4" id="KW-0175">Coiled coil</keyword>
<feature type="domain" description="Rho-GAP" evidence="7">
    <location>
        <begin position="121"/>
        <end position="315"/>
    </location>
</feature>
<evidence type="ECO:0000256" key="5">
    <source>
        <dbReference type="SAM" id="MobiDB-lite"/>
    </source>
</evidence>
<dbReference type="SMART" id="SM00324">
    <property type="entry name" value="RhoGAP"/>
    <property type="match status" value="1"/>
</dbReference>
<sequence>MSLKLPRNWDFSLRGEAGKIARSRSVMTGEQMAAFHPTSSPNPLERPIKMGWLKKQRSIVKNWQQRYFVLRAQQLYYYKDEEDVKPQGYMYLPGSTIKEIATNPEEAGKFVFEVIPAVFGQRLDETVAYEQKFGPHLVPILVEKCAEFILEHGLNEEGIFRLPGQDNLVKQLRDAFDAGERPNFDRDTDVHTVASLLKLYLRDLPEPVVPWSQYEGFLLCGQLMNADEAKAQQELVKQLSILPRDNYSLLSYICRFLHEIQLNCGVNKMSVDNLATVIGVNLIRSKVEDPAVIMRGTPQIQRVMTMMIRDHEVLFPKSKDAPLSPPAPKNDPKKPPVARSSVGWDASEDPPISRTDSINNMTSDSDATSPTGQRPNDGCLEDSIKASKEKPGDWKMQSRKRTQTLPNRKCFLTSALQGANSCKTEVIKNEFCSPSSEAKAGEGHRRTMSQGVPQFFDTQRTSTYDNVPVQPGSPGDKADALSPQAYDSKRDAPGSPNSEARPGKKNSGEEELESFQRMLVQELRKEIQTQKQMYEEQIKNLEKENYDVWTKVVRLNEELEKEKKKSAALEISLRNVERSLEDVERRNKALEEEVKEFVRSMKEPKTNP</sequence>
<dbReference type="AlphaFoldDB" id="A0A8D1QL08"/>
<dbReference type="InterPro" id="IPR011993">
    <property type="entry name" value="PH-like_dom_sf"/>
</dbReference>
<dbReference type="InterPro" id="IPR051025">
    <property type="entry name" value="RhoGAP"/>
</dbReference>
<name>A0A8D1QL08_PIG</name>
<dbReference type="GO" id="GO:0005096">
    <property type="term" value="F:GTPase activator activity"/>
    <property type="evidence" value="ECO:0007669"/>
    <property type="project" value="UniProtKB-KW"/>
</dbReference>
<keyword evidence="1" id="KW-0343">GTPase activation</keyword>
<dbReference type="PROSITE" id="PS50238">
    <property type="entry name" value="RHOGAP"/>
    <property type="match status" value="1"/>
</dbReference>
<dbReference type="Pfam" id="PF00169">
    <property type="entry name" value="PH"/>
    <property type="match status" value="1"/>
</dbReference>
<dbReference type="FunFam" id="1.10.555.10:FF:000015">
    <property type="entry name" value="rho GTPase-activating protein 25 isoform X1"/>
    <property type="match status" value="1"/>
</dbReference>
<dbReference type="SUPFAM" id="SSF48350">
    <property type="entry name" value="GTPase activation domain, GAP"/>
    <property type="match status" value="1"/>
</dbReference>
<feature type="compositionally biased region" description="Basic and acidic residues" evidence="5">
    <location>
        <begin position="382"/>
        <end position="393"/>
    </location>
</feature>
<evidence type="ECO:0000256" key="3">
    <source>
        <dbReference type="ARBA" id="ARBA00023054"/>
    </source>
</evidence>
<evidence type="ECO:0000313" key="8">
    <source>
        <dbReference type="Ensembl" id="ENSSSCP00055022543.1"/>
    </source>
</evidence>
<evidence type="ECO:0000313" key="9">
    <source>
        <dbReference type="Proteomes" id="UP000694724"/>
    </source>
</evidence>
<dbReference type="SMART" id="SM00233">
    <property type="entry name" value="PH"/>
    <property type="match status" value="1"/>
</dbReference>
<dbReference type="Proteomes" id="UP000694724">
    <property type="component" value="Unplaced"/>
</dbReference>
<dbReference type="InterPro" id="IPR008936">
    <property type="entry name" value="Rho_GTPase_activation_prot"/>
</dbReference>
<feature type="domain" description="PH" evidence="6">
    <location>
        <begin position="46"/>
        <end position="114"/>
    </location>
</feature>
<feature type="region of interest" description="Disordered" evidence="5">
    <location>
        <begin position="431"/>
        <end position="513"/>
    </location>
</feature>
<proteinExistence type="predicted"/>
<dbReference type="InterPro" id="IPR001849">
    <property type="entry name" value="PH_domain"/>
</dbReference>
<evidence type="ECO:0000259" key="6">
    <source>
        <dbReference type="PROSITE" id="PS50003"/>
    </source>
</evidence>
<feature type="compositionally biased region" description="Polar residues" evidence="5">
    <location>
        <begin position="448"/>
        <end position="465"/>
    </location>
</feature>